<feature type="coiled-coil region" evidence="6">
    <location>
        <begin position="66"/>
        <end position="113"/>
    </location>
</feature>
<feature type="domain" description="Rod shape-determining protein MreC beta-barrel core" evidence="8">
    <location>
        <begin position="123"/>
        <end position="323"/>
    </location>
</feature>
<reference evidence="9 10" key="1">
    <citation type="journal article" date="2018" name="J. Microbiol.">
        <title>Bacillus spongiae sp. nov., isolated from sponge of Jeju Island.</title>
        <authorList>
            <person name="Lee G.E."/>
            <person name="Im W.T."/>
            <person name="Park J.S."/>
        </authorList>
    </citation>
    <scope>NUCLEOTIDE SEQUENCE [LARGE SCALE GENOMIC DNA]</scope>
    <source>
        <strain evidence="9 10">135PIL107-10</strain>
    </source>
</reference>
<proteinExistence type="inferred from homology"/>
<dbReference type="InterPro" id="IPR055342">
    <property type="entry name" value="MreC_beta-barrel_core"/>
</dbReference>
<evidence type="ECO:0000313" key="10">
    <source>
        <dbReference type="Proteomes" id="UP001312865"/>
    </source>
</evidence>
<comment type="similarity">
    <text evidence="1 5">Belongs to the MreC family.</text>
</comment>
<sequence length="336" mass="37607">MPPFFRNKRLIMLLASIILLVALIGFSLRDRENIPWPEQFVKDIVGFGQMIVSKPASYVAGFFEDAKELQNTYKENQKLKARLEELASLETDLKDKVDENEELRRILNIQENLREYDSVHATVVKRNPDQWEEIITIDKGSEHGIEKNMAIRTSQGLIGKVKDVNTFSSTVELLTSSSISNRVHALVQGAPIETEEQEGVDEPGDVNEQEEAGESGDVSEQENAGEREDTEASASTGENIYGVVDGFDEEKQMTRLSLKNIPYDRELEKGQLVITSGLGGVFPKGLLIGEISEVIIGEHGLTKTAYIKPAADFYELEHVFVVKRKIVGPDLEEIEE</sequence>
<feature type="region of interest" description="Disordered" evidence="7">
    <location>
        <begin position="192"/>
        <end position="241"/>
    </location>
</feature>
<dbReference type="PANTHER" id="PTHR34138:SF1">
    <property type="entry name" value="CELL SHAPE-DETERMINING PROTEIN MREC"/>
    <property type="match status" value="1"/>
</dbReference>
<evidence type="ECO:0000259" key="8">
    <source>
        <dbReference type="Pfam" id="PF04085"/>
    </source>
</evidence>
<dbReference type="InterPro" id="IPR007221">
    <property type="entry name" value="MreC"/>
</dbReference>
<dbReference type="RefSeq" id="WP_336585089.1">
    <property type="nucleotide sequence ID" value="NZ_JBBAXC010000001.1"/>
</dbReference>
<keyword evidence="3 5" id="KW-0133">Cell shape</keyword>
<dbReference type="Pfam" id="PF04085">
    <property type="entry name" value="MreC"/>
    <property type="match status" value="1"/>
</dbReference>
<evidence type="ECO:0000256" key="4">
    <source>
        <dbReference type="ARBA" id="ARBA00032089"/>
    </source>
</evidence>
<keyword evidence="10" id="KW-1185">Reference proteome</keyword>
<accession>A0ABU8H909</accession>
<evidence type="ECO:0000256" key="7">
    <source>
        <dbReference type="SAM" id="MobiDB-lite"/>
    </source>
</evidence>
<name>A0ABU8H909_9BACI</name>
<dbReference type="Gene3D" id="2.40.10.350">
    <property type="entry name" value="Rod shape-determining protein MreC, domain 2"/>
    <property type="match status" value="1"/>
</dbReference>
<dbReference type="Gene3D" id="1.20.5.490">
    <property type="entry name" value="Single helix bin"/>
    <property type="match status" value="1"/>
</dbReference>
<dbReference type="Gene3D" id="2.40.10.340">
    <property type="entry name" value="Rod shape-determining protein MreC, domain 1"/>
    <property type="match status" value="1"/>
</dbReference>
<dbReference type="Proteomes" id="UP001312865">
    <property type="component" value="Unassembled WGS sequence"/>
</dbReference>
<comment type="function">
    <text evidence="5">Involved in formation and maintenance of cell shape.</text>
</comment>
<evidence type="ECO:0000256" key="2">
    <source>
        <dbReference type="ARBA" id="ARBA00013855"/>
    </source>
</evidence>
<evidence type="ECO:0000256" key="1">
    <source>
        <dbReference type="ARBA" id="ARBA00009369"/>
    </source>
</evidence>
<dbReference type="PANTHER" id="PTHR34138">
    <property type="entry name" value="CELL SHAPE-DETERMINING PROTEIN MREC"/>
    <property type="match status" value="1"/>
</dbReference>
<dbReference type="InterPro" id="IPR042177">
    <property type="entry name" value="Cell/Rod_1"/>
</dbReference>
<dbReference type="PIRSF" id="PIRSF038471">
    <property type="entry name" value="MreC"/>
    <property type="match status" value="1"/>
</dbReference>
<evidence type="ECO:0000313" key="9">
    <source>
        <dbReference type="EMBL" id="MEI5905674.1"/>
    </source>
</evidence>
<keyword evidence="6" id="KW-0175">Coiled coil</keyword>
<protein>
    <recommendedName>
        <fullName evidence="2 5">Cell shape-determining protein MreC</fullName>
    </recommendedName>
    <alternativeName>
        <fullName evidence="4 5">Cell shape protein MreC</fullName>
    </alternativeName>
</protein>
<dbReference type="EMBL" id="JBBAXC010000001">
    <property type="protein sequence ID" value="MEI5905674.1"/>
    <property type="molecule type" value="Genomic_DNA"/>
</dbReference>
<dbReference type="NCBIfam" id="TIGR00219">
    <property type="entry name" value="mreC"/>
    <property type="match status" value="1"/>
</dbReference>
<feature type="compositionally biased region" description="Acidic residues" evidence="7">
    <location>
        <begin position="193"/>
        <end position="220"/>
    </location>
</feature>
<evidence type="ECO:0000256" key="3">
    <source>
        <dbReference type="ARBA" id="ARBA00022960"/>
    </source>
</evidence>
<evidence type="ECO:0000256" key="5">
    <source>
        <dbReference type="PIRNR" id="PIRNR038471"/>
    </source>
</evidence>
<dbReference type="InterPro" id="IPR042175">
    <property type="entry name" value="Cell/Rod_MreC_2"/>
</dbReference>
<evidence type="ECO:0000256" key="6">
    <source>
        <dbReference type="SAM" id="Coils"/>
    </source>
</evidence>
<comment type="caution">
    <text evidence="9">The sequence shown here is derived from an EMBL/GenBank/DDBJ whole genome shotgun (WGS) entry which is preliminary data.</text>
</comment>
<gene>
    <name evidence="9" type="primary">mreC</name>
    <name evidence="9" type="ORF">WAK64_01170</name>
</gene>
<organism evidence="9 10">
    <name type="scientific">Bacillus spongiae</name>
    <dbReference type="NCBI Taxonomy" id="2683610"/>
    <lineage>
        <taxon>Bacteria</taxon>
        <taxon>Bacillati</taxon>
        <taxon>Bacillota</taxon>
        <taxon>Bacilli</taxon>
        <taxon>Bacillales</taxon>
        <taxon>Bacillaceae</taxon>
        <taxon>Bacillus</taxon>
    </lineage>
</organism>